<gene>
    <name evidence="19" type="ORF">MNBD_ACTINO02-1302</name>
</gene>
<dbReference type="GO" id="GO:0005524">
    <property type="term" value="F:ATP binding"/>
    <property type="evidence" value="ECO:0007669"/>
    <property type="project" value="UniProtKB-KW"/>
</dbReference>
<evidence type="ECO:0000256" key="12">
    <source>
        <dbReference type="ARBA" id="ARBA00034617"/>
    </source>
</evidence>
<evidence type="ECO:0000256" key="3">
    <source>
        <dbReference type="ARBA" id="ARBA00022741"/>
    </source>
</evidence>
<evidence type="ECO:0000256" key="1">
    <source>
        <dbReference type="ARBA" id="ARBA00007504"/>
    </source>
</evidence>
<comment type="catalytic activity">
    <reaction evidence="14">
        <text>ATP + H2O = ADP + phosphate + H(+)</text>
        <dbReference type="Rhea" id="RHEA:13065"/>
        <dbReference type="ChEBI" id="CHEBI:15377"/>
        <dbReference type="ChEBI" id="CHEBI:15378"/>
        <dbReference type="ChEBI" id="CHEBI:30616"/>
        <dbReference type="ChEBI" id="CHEBI:43474"/>
        <dbReference type="ChEBI" id="CHEBI:456216"/>
        <dbReference type="EC" id="5.6.2.4"/>
    </reaction>
</comment>
<evidence type="ECO:0000256" key="13">
    <source>
        <dbReference type="ARBA" id="ARBA00034808"/>
    </source>
</evidence>
<keyword evidence="8" id="KW-0238">DNA-binding</keyword>
<dbReference type="GO" id="GO:0016887">
    <property type="term" value="F:ATP hydrolysis activity"/>
    <property type="evidence" value="ECO:0007669"/>
    <property type="project" value="RHEA"/>
</dbReference>
<sequence length="779" mass="83663">MRETNLLANPRLFAADVTTIRHGVGTSSGGRNCNTLSVGQVLRGVLRPSYNPLMAGRHLSFLAGIPVDKLTGIGPRASKKLASSGIHNVADLLLHVPRRYLDRSQLFDLAAVPLGEEVTVGGTVLSVVQRRISKGRMMTTATIGDETTVMSAVWFNPYIKIKEGEELLLSGTVERFRGSLQMKSPDIDRLESGESLVTGRVVPVHPSLAGLTPYKLRSTIANALVRSQPIGEVLPEEMLDRLDLMDRATAFQNIHFPSAVEHAASARRRLVFDELFRLELSLALRKHAQQALATGVRHNPGGPTVDTFTAALPYKLTGAQERSITEIQTDMASPNPMHRLLQGEVGSGKTVVAVAALLTAVQSGFQGAVMAPTEVLAEQHYFGTVALLESAGLKPPLITPSGDAGTESLFQSAPDAGVGGVRVALLTGNRAATNFVAGTVRRADIVGWIADGTVDVAVGTHALIQDSLSFANLGLAVVDEQHRFGVYQRVQLRDKADGYVPDLLIMTATPIPRTLAMTLYGDLDVSVLDEMPPGRMPVRTELVPKTDAALSEMHSEVRSAVANGRQVFVVCPLVEDSDKLQAASATAEHQRLSSVFSELSVGLLHGQMRPDDKEVVMAQFKRGQLDVLVATTVIEVGIDIPNAAVMIIEDADRFGLSQLHQLRGRVGRGEHASVCFLVADPSTPEGKRRLAAMVETTDGFELAEMDLSIRGQGTVFGTRQAGAKDLKLADILRDAATLISARREAFAIVADDPSLSGAPAMREELEVFLGEDAEWLVRS</sequence>
<dbReference type="SUPFAM" id="SSF52540">
    <property type="entry name" value="P-loop containing nucleoside triphosphate hydrolases"/>
    <property type="match status" value="2"/>
</dbReference>
<evidence type="ECO:0000256" key="14">
    <source>
        <dbReference type="ARBA" id="ARBA00048988"/>
    </source>
</evidence>
<evidence type="ECO:0000256" key="16">
    <source>
        <dbReference type="ARBA" id="ARBA00049819"/>
    </source>
</evidence>
<dbReference type="InterPro" id="IPR045562">
    <property type="entry name" value="RecG_dom3_C"/>
</dbReference>
<keyword evidence="11" id="KW-0413">Isomerase</keyword>
<evidence type="ECO:0000256" key="5">
    <source>
        <dbReference type="ARBA" id="ARBA00022801"/>
    </source>
</evidence>
<evidence type="ECO:0000256" key="2">
    <source>
        <dbReference type="ARBA" id="ARBA00017846"/>
    </source>
</evidence>
<dbReference type="SMART" id="SM00490">
    <property type="entry name" value="HELICc"/>
    <property type="match status" value="1"/>
</dbReference>
<evidence type="ECO:0000256" key="11">
    <source>
        <dbReference type="ARBA" id="ARBA00023235"/>
    </source>
</evidence>
<dbReference type="InterPro" id="IPR033454">
    <property type="entry name" value="RecG_wedge"/>
</dbReference>
<proteinExistence type="inferred from homology"/>
<dbReference type="Gene3D" id="3.40.50.300">
    <property type="entry name" value="P-loop containing nucleotide triphosphate hydrolases"/>
    <property type="match status" value="2"/>
</dbReference>
<protein>
    <recommendedName>
        <fullName evidence="2">ATP-dependent DNA helicase RecG</fullName>
        <ecNumber evidence="13">5.6.2.4</ecNumber>
    </recommendedName>
    <alternativeName>
        <fullName evidence="15">DNA branch migration protein RecG</fullName>
    </alternativeName>
    <alternativeName>
        <fullName evidence="16">Probable DNA 3'-5' helicase RecG</fullName>
    </alternativeName>
</protein>
<dbReference type="GO" id="GO:0003677">
    <property type="term" value="F:DNA binding"/>
    <property type="evidence" value="ECO:0007669"/>
    <property type="project" value="UniProtKB-KW"/>
</dbReference>
<evidence type="ECO:0000259" key="18">
    <source>
        <dbReference type="PROSITE" id="PS51194"/>
    </source>
</evidence>
<dbReference type="CDD" id="cd17992">
    <property type="entry name" value="DEXHc_RecG"/>
    <property type="match status" value="1"/>
</dbReference>
<evidence type="ECO:0000256" key="9">
    <source>
        <dbReference type="ARBA" id="ARBA00023172"/>
    </source>
</evidence>
<dbReference type="PROSITE" id="PS51194">
    <property type="entry name" value="HELICASE_CTER"/>
    <property type="match status" value="1"/>
</dbReference>
<dbReference type="Pfam" id="PF00271">
    <property type="entry name" value="Helicase_C"/>
    <property type="match status" value="1"/>
</dbReference>
<feature type="domain" description="Helicase ATP-binding" evidence="17">
    <location>
        <begin position="330"/>
        <end position="528"/>
    </location>
</feature>
<dbReference type="Pfam" id="PF17191">
    <property type="entry name" value="RecG_wedge"/>
    <property type="match status" value="1"/>
</dbReference>
<keyword evidence="10" id="KW-0234">DNA repair</keyword>
<evidence type="ECO:0000256" key="4">
    <source>
        <dbReference type="ARBA" id="ARBA00022763"/>
    </source>
</evidence>
<evidence type="ECO:0000259" key="17">
    <source>
        <dbReference type="PROSITE" id="PS51192"/>
    </source>
</evidence>
<dbReference type="Pfam" id="PF00270">
    <property type="entry name" value="DEAD"/>
    <property type="match status" value="1"/>
</dbReference>
<reference evidence="19" key="1">
    <citation type="submission" date="2018-06" db="EMBL/GenBank/DDBJ databases">
        <authorList>
            <person name="Zhirakovskaya E."/>
        </authorList>
    </citation>
    <scope>NUCLEOTIDE SEQUENCE</scope>
</reference>
<dbReference type="Pfam" id="PF19833">
    <property type="entry name" value="RecG_dom3_C"/>
    <property type="match status" value="1"/>
</dbReference>
<keyword evidence="5 19" id="KW-0378">Hydrolase</keyword>
<comment type="similarity">
    <text evidence="1">Belongs to the helicase family. RecG subfamily.</text>
</comment>
<dbReference type="PROSITE" id="PS51192">
    <property type="entry name" value="HELICASE_ATP_BIND_1"/>
    <property type="match status" value="1"/>
</dbReference>
<dbReference type="NCBIfam" id="TIGR00643">
    <property type="entry name" value="recG"/>
    <property type="match status" value="1"/>
</dbReference>
<dbReference type="Gene3D" id="2.40.50.140">
    <property type="entry name" value="Nucleic acid-binding proteins"/>
    <property type="match status" value="1"/>
</dbReference>
<dbReference type="SMART" id="SM00487">
    <property type="entry name" value="DEXDc"/>
    <property type="match status" value="1"/>
</dbReference>
<dbReference type="GO" id="GO:0006310">
    <property type="term" value="P:DNA recombination"/>
    <property type="evidence" value="ECO:0007669"/>
    <property type="project" value="UniProtKB-KW"/>
</dbReference>
<dbReference type="GO" id="GO:0043138">
    <property type="term" value="F:3'-5' DNA helicase activity"/>
    <property type="evidence" value="ECO:0007669"/>
    <property type="project" value="UniProtKB-EC"/>
</dbReference>
<keyword evidence="9" id="KW-0233">DNA recombination</keyword>
<dbReference type="PANTHER" id="PTHR47964:SF1">
    <property type="entry name" value="ATP-DEPENDENT DNA HELICASE HOMOLOG RECG, CHLOROPLASTIC"/>
    <property type="match status" value="1"/>
</dbReference>
<accession>A0A3B0SUF9</accession>
<evidence type="ECO:0000256" key="8">
    <source>
        <dbReference type="ARBA" id="ARBA00023125"/>
    </source>
</evidence>
<evidence type="ECO:0000256" key="7">
    <source>
        <dbReference type="ARBA" id="ARBA00022840"/>
    </source>
</evidence>
<dbReference type="InterPro" id="IPR047112">
    <property type="entry name" value="RecG/Mfd"/>
</dbReference>
<dbReference type="EMBL" id="UOEK01000412">
    <property type="protein sequence ID" value="VAW07663.1"/>
    <property type="molecule type" value="Genomic_DNA"/>
</dbReference>
<dbReference type="InterPro" id="IPR012340">
    <property type="entry name" value="NA-bd_OB-fold"/>
</dbReference>
<evidence type="ECO:0000256" key="6">
    <source>
        <dbReference type="ARBA" id="ARBA00022806"/>
    </source>
</evidence>
<dbReference type="Gene3D" id="1.10.150.20">
    <property type="entry name" value="5' to 3' exonuclease, C-terminal subdomain"/>
    <property type="match status" value="1"/>
</dbReference>
<organism evidence="19">
    <name type="scientific">hydrothermal vent metagenome</name>
    <dbReference type="NCBI Taxonomy" id="652676"/>
    <lineage>
        <taxon>unclassified sequences</taxon>
        <taxon>metagenomes</taxon>
        <taxon>ecological metagenomes</taxon>
    </lineage>
</organism>
<dbReference type="InterPro" id="IPR014001">
    <property type="entry name" value="Helicase_ATP-bd"/>
</dbReference>
<dbReference type="PANTHER" id="PTHR47964">
    <property type="entry name" value="ATP-DEPENDENT DNA HELICASE HOMOLOG RECG, CHLOROPLASTIC"/>
    <property type="match status" value="1"/>
</dbReference>
<dbReference type="InterPro" id="IPR027417">
    <property type="entry name" value="P-loop_NTPase"/>
</dbReference>
<keyword evidence="7" id="KW-0067">ATP-binding</keyword>
<dbReference type="InterPro" id="IPR011545">
    <property type="entry name" value="DEAD/DEAH_box_helicase_dom"/>
</dbReference>
<dbReference type="NCBIfam" id="NF008168">
    <property type="entry name" value="PRK10917.2-2"/>
    <property type="match status" value="1"/>
</dbReference>
<dbReference type="InterPro" id="IPR001650">
    <property type="entry name" value="Helicase_C-like"/>
</dbReference>
<evidence type="ECO:0000256" key="15">
    <source>
        <dbReference type="ARBA" id="ARBA00049803"/>
    </source>
</evidence>
<evidence type="ECO:0000313" key="19">
    <source>
        <dbReference type="EMBL" id="VAW07663.1"/>
    </source>
</evidence>
<keyword evidence="3" id="KW-0547">Nucleotide-binding</keyword>
<evidence type="ECO:0000256" key="10">
    <source>
        <dbReference type="ARBA" id="ARBA00023204"/>
    </source>
</evidence>
<keyword evidence="6 19" id="KW-0347">Helicase</keyword>
<dbReference type="SUPFAM" id="SSF50249">
    <property type="entry name" value="Nucleic acid-binding proteins"/>
    <property type="match status" value="1"/>
</dbReference>
<dbReference type="GO" id="GO:0006281">
    <property type="term" value="P:DNA repair"/>
    <property type="evidence" value="ECO:0007669"/>
    <property type="project" value="UniProtKB-KW"/>
</dbReference>
<keyword evidence="4" id="KW-0227">DNA damage</keyword>
<name>A0A3B0SUF9_9ZZZZ</name>
<feature type="domain" description="Helicase C-terminal" evidence="18">
    <location>
        <begin position="545"/>
        <end position="713"/>
    </location>
</feature>
<dbReference type="InterPro" id="IPR004609">
    <property type="entry name" value="ATP-dep_DNA_helicase_RecG"/>
</dbReference>
<dbReference type="EC" id="5.6.2.4" evidence="13"/>
<dbReference type="AlphaFoldDB" id="A0A3B0SUF9"/>
<dbReference type="CDD" id="cd04488">
    <property type="entry name" value="RecG_wedge_OBF"/>
    <property type="match status" value="1"/>
</dbReference>
<comment type="catalytic activity">
    <reaction evidence="12">
        <text>Couples ATP hydrolysis with the unwinding of duplex DNA by translocating in the 3'-5' direction.</text>
        <dbReference type="EC" id="5.6.2.4"/>
    </reaction>
</comment>